<dbReference type="AlphaFoldDB" id="A0A2V4BVZ5"/>
<proteinExistence type="predicted"/>
<dbReference type="Proteomes" id="UP000247681">
    <property type="component" value="Unassembled WGS sequence"/>
</dbReference>
<protein>
    <submittedName>
        <fullName evidence="1">DUF2971 domain-containing protein</fullName>
    </submittedName>
</protein>
<name>A0A2V4BVZ5_9FLAO</name>
<evidence type="ECO:0000313" key="2">
    <source>
        <dbReference type="Proteomes" id="UP000247681"/>
    </source>
</evidence>
<dbReference type="RefSeq" id="WP_110348612.1">
    <property type="nucleotide sequence ID" value="NZ_QJHL01000007.1"/>
</dbReference>
<accession>A0A2V4BVZ5</accession>
<keyword evidence="2" id="KW-1185">Reference proteome</keyword>
<comment type="caution">
    <text evidence="1">The sequence shown here is derived from an EMBL/GenBank/DDBJ whole genome shotgun (WGS) entry which is preliminary data.</text>
</comment>
<reference evidence="1 2" key="1">
    <citation type="submission" date="2018-05" db="EMBL/GenBank/DDBJ databases">
        <title>Flavobacterium sp. strain IMCC34758, incomplete genome.</title>
        <authorList>
            <person name="Joung Y."/>
        </authorList>
    </citation>
    <scope>NUCLEOTIDE SEQUENCE [LARGE SCALE GENOMIC DNA]</scope>
    <source>
        <strain evidence="1 2">IMCC34758</strain>
    </source>
</reference>
<gene>
    <name evidence="1" type="ORF">DMB68_21060</name>
</gene>
<organism evidence="1 2">
    <name type="scientific">Flavobacterium hydrophilum</name>
    <dbReference type="NCBI Taxonomy" id="2211445"/>
    <lineage>
        <taxon>Bacteria</taxon>
        <taxon>Pseudomonadati</taxon>
        <taxon>Bacteroidota</taxon>
        <taxon>Flavobacteriia</taxon>
        <taxon>Flavobacteriales</taxon>
        <taxon>Flavobacteriaceae</taxon>
        <taxon>Flavobacterium</taxon>
    </lineage>
</organism>
<dbReference type="EMBL" id="QJHL01000007">
    <property type="protein sequence ID" value="PXY43179.1"/>
    <property type="molecule type" value="Genomic_DNA"/>
</dbReference>
<dbReference type="OrthoDB" id="8548541at2"/>
<evidence type="ECO:0000313" key="1">
    <source>
        <dbReference type="EMBL" id="PXY43179.1"/>
    </source>
</evidence>
<sequence length="265" mass="31381">MINNLINLTEEDLSKSIYRIYPFNRILELLENKENVLVKTEFWEDPFENFLLKSTGKLPNGELFTINSRNKYYGQCWSLKKESDAMWRIYSQHIKDDETKELKIDNIGIKVKSTIGKVFEDLFKTQKSHINPYNNQPYNLFTFAGKVKYQKKEKLVELLTNASNFLLDTTGKGQAETLMLKRLAFTHEKEVRIVYHNENCKPTDKLFKYKINPNECFEEIVVDPRISKENYIKIKKLLIEKGFKNNIIQSGLYKIENFVFETDFK</sequence>